<evidence type="ECO:0000259" key="4">
    <source>
        <dbReference type="PROSITE" id="PS50110"/>
    </source>
</evidence>
<dbReference type="PANTHER" id="PTHR44591">
    <property type="entry name" value="STRESS RESPONSE REGULATOR PROTEIN 1"/>
    <property type="match status" value="1"/>
</dbReference>
<dbReference type="InterPro" id="IPR050595">
    <property type="entry name" value="Bact_response_regulator"/>
</dbReference>
<evidence type="ECO:0000256" key="1">
    <source>
        <dbReference type="ARBA" id="ARBA00022553"/>
    </source>
</evidence>
<evidence type="ECO:0000256" key="2">
    <source>
        <dbReference type="ARBA" id="ARBA00023012"/>
    </source>
</evidence>
<protein>
    <submittedName>
        <fullName evidence="5">Response regulator</fullName>
    </submittedName>
</protein>
<feature type="domain" description="Response regulatory" evidence="4">
    <location>
        <begin position="3"/>
        <end position="119"/>
    </location>
</feature>
<name>A0A6B3NBJ7_9CYAN</name>
<keyword evidence="2" id="KW-0902">Two-component regulatory system</keyword>
<evidence type="ECO:0000256" key="3">
    <source>
        <dbReference type="PROSITE-ProRule" id="PRU00169"/>
    </source>
</evidence>
<sequence>MSKVLVVEDTLSELELISTYLRQSGYTVIVATDGKEALNKAVEYQPDAIVTDLVMPGMSGLELCRRLRDNPETKKLPIVACTSKNKELDRLWAMKQGVKVYVTKPFTKDELISAVKYGLNQ</sequence>
<dbReference type="Pfam" id="PF00072">
    <property type="entry name" value="Response_reg"/>
    <property type="match status" value="1"/>
</dbReference>
<reference evidence="5" key="1">
    <citation type="submission" date="2019-11" db="EMBL/GenBank/DDBJ databases">
        <title>Genomic insights into an expanded diversity of filamentous marine cyanobacteria reveals the extraordinary biosynthetic potential of Moorea and Okeania.</title>
        <authorList>
            <person name="Ferreira Leao T."/>
            <person name="Wang M."/>
            <person name="Moss N."/>
            <person name="Da Silva R."/>
            <person name="Sanders J."/>
            <person name="Nurk S."/>
            <person name="Gurevich A."/>
            <person name="Humphrey G."/>
            <person name="Reher R."/>
            <person name="Zhu Q."/>
            <person name="Belda-Ferre P."/>
            <person name="Glukhov E."/>
            <person name="Rex R."/>
            <person name="Dorrestein P.C."/>
            <person name="Knight R."/>
            <person name="Pevzner P."/>
            <person name="Gerwick W.H."/>
            <person name="Gerwick L."/>
        </authorList>
    </citation>
    <scope>NUCLEOTIDE SEQUENCE</scope>
    <source>
        <strain evidence="5">SIO1C4</strain>
    </source>
</reference>
<accession>A0A6B3NBJ7</accession>
<dbReference type="Gene3D" id="3.40.50.2300">
    <property type="match status" value="1"/>
</dbReference>
<dbReference type="AlphaFoldDB" id="A0A6B3NBJ7"/>
<dbReference type="GO" id="GO:0000160">
    <property type="term" value="P:phosphorelay signal transduction system"/>
    <property type="evidence" value="ECO:0007669"/>
    <property type="project" value="UniProtKB-KW"/>
</dbReference>
<dbReference type="PROSITE" id="PS50110">
    <property type="entry name" value="RESPONSE_REGULATORY"/>
    <property type="match status" value="1"/>
</dbReference>
<keyword evidence="1 3" id="KW-0597">Phosphoprotein</keyword>
<dbReference type="PANTHER" id="PTHR44591:SF14">
    <property type="entry name" value="PROTEIN PILG"/>
    <property type="match status" value="1"/>
</dbReference>
<dbReference type="SUPFAM" id="SSF52172">
    <property type="entry name" value="CheY-like"/>
    <property type="match status" value="1"/>
</dbReference>
<feature type="modified residue" description="4-aspartylphosphate" evidence="3">
    <location>
        <position position="52"/>
    </location>
</feature>
<comment type="caution">
    <text evidence="5">The sequence shown here is derived from an EMBL/GenBank/DDBJ whole genome shotgun (WGS) entry which is preliminary data.</text>
</comment>
<dbReference type="EMBL" id="JAAHFQ010000677">
    <property type="protein sequence ID" value="NER30926.1"/>
    <property type="molecule type" value="Genomic_DNA"/>
</dbReference>
<gene>
    <name evidence="5" type="ORF">F6J89_25720</name>
</gene>
<dbReference type="InterPro" id="IPR001789">
    <property type="entry name" value="Sig_transdc_resp-reg_receiver"/>
</dbReference>
<dbReference type="SMART" id="SM00448">
    <property type="entry name" value="REC"/>
    <property type="match status" value="1"/>
</dbReference>
<proteinExistence type="predicted"/>
<evidence type="ECO:0000313" key="5">
    <source>
        <dbReference type="EMBL" id="NER30926.1"/>
    </source>
</evidence>
<organism evidence="5">
    <name type="scientific">Symploca sp. SIO1C4</name>
    <dbReference type="NCBI Taxonomy" id="2607765"/>
    <lineage>
        <taxon>Bacteria</taxon>
        <taxon>Bacillati</taxon>
        <taxon>Cyanobacteriota</taxon>
        <taxon>Cyanophyceae</taxon>
        <taxon>Coleofasciculales</taxon>
        <taxon>Coleofasciculaceae</taxon>
        <taxon>Symploca</taxon>
    </lineage>
</organism>
<dbReference type="InterPro" id="IPR011006">
    <property type="entry name" value="CheY-like_superfamily"/>
</dbReference>